<dbReference type="InterPro" id="IPR039104">
    <property type="entry name" value="6PGL"/>
</dbReference>
<keyword evidence="3" id="KW-0413">Isomerase</keyword>
<sequence>MIDSLEILKENNHIDCSNKLLDLISSEINDSEKYSLGLSGGSTPKFFYELFAKKYKNYSNIYLWTVDERHVDIDDEKSNQRMINSIFSNSNLNIIEYSYEEDPGHSAKNYTTKVFSKFDKFNAAILGVGEDGHIASLFPDTTALNADEKGFVHNEVNILTKWRVTSTFELLKNVEHVYLLVTGDNKKGIIEKIGKENDLPVNELIRLRKKTVLLTDQ</sequence>
<dbReference type="AlphaFoldDB" id="S5DP81"/>
<dbReference type="SUPFAM" id="SSF100950">
    <property type="entry name" value="NagB/RpiA/CoA transferase-like"/>
    <property type="match status" value="1"/>
</dbReference>
<dbReference type="PANTHER" id="PTHR11054:SF0">
    <property type="entry name" value="6-PHOSPHOGLUCONOLACTONASE"/>
    <property type="match status" value="1"/>
</dbReference>
<dbReference type="InterPro" id="IPR006148">
    <property type="entry name" value="Glc/Gal-6P_isomerase"/>
</dbReference>
<evidence type="ECO:0000256" key="1">
    <source>
        <dbReference type="ARBA" id="ARBA00004921"/>
    </source>
</evidence>
<protein>
    <submittedName>
        <fullName evidence="3">6-phosphogluconolactonase/glucosamine-6-phosphate isomerase/deaminase</fullName>
    </submittedName>
</protein>
<name>S5DP81_9ACTN</name>
<dbReference type="Gene3D" id="3.40.50.1360">
    <property type="match status" value="1"/>
</dbReference>
<proteinExistence type="predicted"/>
<reference evidence="3" key="1">
    <citation type="journal article" date="2013" name="Sci. Rep.">
        <title>Metagenomics uncovers a new group of low GC and ultra-small marine Actinobacteria.</title>
        <authorList>
            <person name="Ghai R."/>
            <person name="Mizuno C.M."/>
            <person name="Picazo A."/>
            <person name="Camacho A."/>
            <person name="Rodriguez-Valera F."/>
        </authorList>
    </citation>
    <scope>NUCLEOTIDE SEQUENCE</scope>
</reference>
<evidence type="ECO:0000313" key="3">
    <source>
        <dbReference type="EMBL" id="AGQ19333.1"/>
    </source>
</evidence>
<dbReference type="GO" id="GO:0005975">
    <property type="term" value="P:carbohydrate metabolic process"/>
    <property type="evidence" value="ECO:0007669"/>
    <property type="project" value="InterPro"/>
</dbReference>
<dbReference type="EMBL" id="KC811129">
    <property type="protein sequence ID" value="AGQ19333.1"/>
    <property type="molecule type" value="Genomic_DNA"/>
</dbReference>
<evidence type="ECO:0000259" key="2">
    <source>
        <dbReference type="Pfam" id="PF01182"/>
    </source>
</evidence>
<dbReference type="GO" id="GO:0016853">
    <property type="term" value="F:isomerase activity"/>
    <property type="evidence" value="ECO:0007669"/>
    <property type="project" value="UniProtKB-KW"/>
</dbReference>
<dbReference type="InterPro" id="IPR037171">
    <property type="entry name" value="NagB/RpiA_transferase-like"/>
</dbReference>
<comment type="pathway">
    <text evidence="1">Carbohydrate degradation.</text>
</comment>
<dbReference type="Pfam" id="PF01182">
    <property type="entry name" value="Glucosamine_iso"/>
    <property type="match status" value="1"/>
</dbReference>
<accession>S5DP81</accession>
<dbReference type="PANTHER" id="PTHR11054">
    <property type="entry name" value="6-PHOSPHOGLUCONOLACTONASE"/>
    <property type="match status" value="1"/>
</dbReference>
<organism evidence="3">
    <name type="scientific">Candidatus Actinomarina minuta</name>
    <dbReference type="NCBI Taxonomy" id="1389454"/>
    <lineage>
        <taxon>Bacteria</taxon>
        <taxon>Bacillati</taxon>
        <taxon>Actinomycetota</taxon>
        <taxon>Actinomycetes</taxon>
        <taxon>Candidatus Actinomarinidae</taxon>
        <taxon>Candidatus Actinomarinales</taxon>
        <taxon>Candidatus Actinomarineae</taxon>
        <taxon>Candidatus Actinomarinaceae</taxon>
        <taxon>Candidatus Actinomarina</taxon>
    </lineage>
</organism>
<feature type="domain" description="Glucosamine/galactosamine-6-phosphate isomerase" evidence="2">
    <location>
        <begin position="16"/>
        <end position="204"/>
    </location>
</feature>